<dbReference type="OrthoDB" id="166264at2"/>
<dbReference type="GO" id="GO:0005829">
    <property type="term" value="C:cytosol"/>
    <property type="evidence" value="ECO:0007669"/>
    <property type="project" value="TreeGrafter"/>
</dbReference>
<evidence type="ECO:0000256" key="3">
    <source>
        <dbReference type="ARBA" id="ARBA00023163"/>
    </source>
</evidence>
<protein>
    <submittedName>
        <fullName evidence="5">Lrp/AsnC family transcriptional regulator</fullName>
    </submittedName>
</protein>
<evidence type="ECO:0000313" key="5">
    <source>
        <dbReference type="EMBL" id="KAB1639038.1"/>
    </source>
</evidence>
<dbReference type="EMBL" id="WBJX01000001">
    <property type="protein sequence ID" value="KAB1639038.1"/>
    <property type="molecule type" value="Genomic_DNA"/>
</dbReference>
<evidence type="ECO:0000313" key="6">
    <source>
        <dbReference type="Proteomes" id="UP000490386"/>
    </source>
</evidence>
<keyword evidence="6" id="KW-1185">Reference proteome</keyword>
<dbReference type="PANTHER" id="PTHR30154">
    <property type="entry name" value="LEUCINE-RESPONSIVE REGULATORY PROTEIN"/>
    <property type="match status" value="1"/>
</dbReference>
<dbReference type="InterPro" id="IPR000485">
    <property type="entry name" value="AsnC-type_HTH_dom"/>
</dbReference>
<dbReference type="GO" id="GO:0043565">
    <property type="term" value="F:sequence-specific DNA binding"/>
    <property type="evidence" value="ECO:0007669"/>
    <property type="project" value="InterPro"/>
</dbReference>
<dbReference type="InterPro" id="IPR019888">
    <property type="entry name" value="Tscrpt_reg_AsnC-like"/>
</dbReference>
<gene>
    <name evidence="5" type="ORF">F8O03_01410</name>
</gene>
<dbReference type="InterPro" id="IPR011008">
    <property type="entry name" value="Dimeric_a/b-barrel"/>
</dbReference>
<dbReference type="InterPro" id="IPR036390">
    <property type="entry name" value="WH_DNA-bd_sf"/>
</dbReference>
<sequence>MTMRPRDEIDAQILRELTKNARIPLVALGNRVRLSRNAVKQRIERLERDGVIEGYTLVRGSDADTHDHPISAVLFVYRADRMRGADVLATLAEVPEVIRCDILTGDYDLFVLLEARSVERIKEVWESIAAIPGVKNTVTSLSLSTAIRHSPPAGD</sequence>
<proteinExistence type="predicted"/>
<keyword evidence="3" id="KW-0804">Transcription</keyword>
<dbReference type="PROSITE" id="PS50956">
    <property type="entry name" value="HTH_ASNC_2"/>
    <property type="match status" value="1"/>
</dbReference>
<keyword evidence="1" id="KW-0805">Transcription regulation</keyword>
<dbReference type="InterPro" id="IPR036388">
    <property type="entry name" value="WH-like_DNA-bd_sf"/>
</dbReference>
<dbReference type="Gene3D" id="3.30.70.920">
    <property type="match status" value="1"/>
</dbReference>
<dbReference type="RefSeq" id="WP_104251644.1">
    <property type="nucleotide sequence ID" value="NZ_CANKVH010000004.1"/>
</dbReference>
<reference evidence="5 6" key="1">
    <citation type="submission" date="2019-09" db="EMBL/GenBank/DDBJ databases">
        <title>Phylogeny of genus Pseudoclavibacter and closely related genus.</title>
        <authorList>
            <person name="Li Y."/>
        </authorList>
    </citation>
    <scope>NUCLEOTIDE SEQUENCE [LARGE SCALE GENOMIC DNA]</scope>
    <source>
        <strain evidence="5 6">THG-MD12</strain>
    </source>
</reference>
<dbReference type="Proteomes" id="UP000490386">
    <property type="component" value="Unassembled WGS sequence"/>
</dbReference>
<evidence type="ECO:0000256" key="2">
    <source>
        <dbReference type="ARBA" id="ARBA00023125"/>
    </source>
</evidence>
<accession>A0A7J5B4E6</accession>
<evidence type="ECO:0000256" key="1">
    <source>
        <dbReference type="ARBA" id="ARBA00023015"/>
    </source>
</evidence>
<dbReference type="PRINTS" id="PR00033">
    <property type="entry name" value="HTHASNC"/>
</dbReference>
<dbReference type="Gene3D" id="1.10.10.10">
    <property type="entry name" value="Winged helix-like DNA-binding domain superfamily/Winged helix DNA-binding domain"/>
    <property type="match status" value="1"/>
</dbReference>
<feature type="domain" description="HTH asnC-type" evidence="4">
    <location>
        <begin position="7"/>
        <end position="69"/>
    </location>
</feature>
<keyword evidence="2" id="KW-0238">DNA-binding</keyword>
<dbReference type="Pfam" id="PF13412">
    <property type="entry name" value="HTH_24"/>
    <property type="match status" value="1"/>
</dbReference>
<dbReference type="SUPFAM" id="SSF46785">
    <property type="entry name" value="Winged helix' DNA-binding domain"/>
    <property type="match status" value="1"/>
</dbReference>
<dbReference type="SUPFAM" id="SSF54909">
    <property type="entry name" value="Dimeric alpha+beta barrel"/>
    <property type="match status" value="1"/>
</dbReference>
<dbReference type="GO" id="GO:0043200">
    <property type="term" value="P:response to amino acid"/>
    <property type="evidence" value="ECO:0007669"/>
    <property type="project" value="TreeGrafter"/>
</dbReference>
<name>A0A7J5B4E6_9MICO</name>
<comment type="caution">
    <text evidence="5">The sequence shown here is derived from an EMBL/GenBank/DDBJ whole genome shotgun (WGS) entry which is preliminary data.</text>
</comment>
<dbReference type="AlphaFoldDB" id="A0A7J5B4E6"/>
<evidence type="ECO:0000259" key="4">
    <source>
        <dbReference type="PROSITE" id="PS50956"/>
    </source>
</evidence>
<dbReference type="InterPro" id="IPR019887">
    <property type="entry name" value="Tscrpt_reg_AsnC/Lrp_C"/>
</dbReference>
<dbReference type="PANTHER" id="PTHR30154:SF53">
    <property type="entry name" value="HTH-TYPE TRANSCRIPTIONAL REGULATOR LRPC"/>
    <property type="match status" value="1"/>
</dbReference>
<dbReference type="Pfam" id="PF01037">
    <property type="entry name" value="AsnC_trans_reg"/>
    <property type="match status" value="1"/>
</dbReference>
<dbReference type="SMART" id="SM00344">
    <property type="entry name" value="HTH_ASNC"/>
    <property type="match status" value="1"/>
</dbReference>
<organism evidence="5 6">
    <name type="scientific">Pseudoclavibacter terrae</name>
    <dbReference type="NCBI Taxonomy" id="1530195"/>
    <lineage>
        <taxon>Bacteria</taxon>
        <taxon>Bacillati</taxon>
        <taxon>Actinomycetota</taxon>
        <taxon>Actinomycetes</taxon>
        <taxon>Micrococcales</taxon>
        <taxon>Microbacteriaceae</taxon>
        <taxon>Pseudoclavibacter</taxon>
    </lineage>
</organism>